<protein>
    <submittedName>
        <fullName evidence="1">Phosphatidylethanolamine-binding protein</fullName>
    </submittedName>
</protein>
<accession>A0ACC0D204</accession>
<dbReference type="Proteomes" id="UP001497680">
    <property type="component" value="Unassembled WGS sequence"/>
</dbReference>
<organism evidence="1 2">
    <name type="scientific">Hypoxylon rubiginosum</name>
    <dbReference type="NCBI Taxonomy" id="110542"/>
    <lineage>
        <taxon>Eukaryota</taxon>
        <taxon>Fungi</taxon>
        <taxon>Dikarya</taxon>
        <taxon>Ascomycota</taxon>
        <taxon>Pezizomycotina</taxon>
        <taxon>Sordariomycetes</taxon>
        <taxon>Xylariomycetidae</taxon>
        <taxon>Xylariales</taxon>
        <taxon>Hypoxylaceae</taxon>
        <taxon>Hypoxylon</taxon>
    </lineage>
</organism>
<proteinExistence type="predicted"/>
<evidence type="ECO:0000313" key="2">
    <source>
        <dbReference type="Proteomes" id="UP001497680"/>
    </source>
</evidence>
<keyword evidence="2" id="KW-1185">Reference proteome</keyword>
<name>A0ACC0D204_9PEZI</name>
<evidence type="ECO:0000313" key="1">
    <source>
        <dbReference type="EMBL" id="KAI6086684.1"/>
    </source>
</evidence>
<reference evidence="1 2" key="1">
    <citation type="journal article" date="2022" name="New Phytol.">
        <title>Ecological generalism drives hyperdiversity of secondary metabolite gene clusters in xylarialean endophytes.</title>
        <authorList>
            <person name="Franco M.E.E."/>
            <person name="Wisecaver J.H."/>
            <person name="Arnold A.E."/>
            <person name="Ju Y.M."/>
            <person name="Slot J.C."/>
            <person name="Ahrendt S."/>
            <person name="Moore L.P."/>
            <person name="Eastman K.E."/>
            <person name="Scott K."/>
            <person name="Konkel Z."/>
            <person name="Mondo S.J."/>
            <person name="Kuo A."/>
            <person name="Hayes R.D."/>
            <person name="Haridas S."/>
            <person name="Andreopoulos B."/>
            <person name="Riley R."/>
            <person name="LaButti K."/>
            <person name="Pangilinan J."/>
            <person name="Lipzen A."/>
            <person name="Amirebrahimi M."/>
            <person name="Yan J."/>
            <person name="Adam C."/>
            <person name="Keymanesh K."/>
            <person name="Ng V."/>
            <person name="Louie K."/>
            <person name="Northen T."/>
            <person name="Drula E."/>
            <person name="Henrissat B."/>
            <person name="Hsieh H.M."/>
            <person name="Youens-Clark K."/>
            <person name="Lutzoni F."/>
            <person name="Miadlikowska J."/>
            <person name="Eastwood D.C."/>
            <person name="Hamelin R.C."/>
            <person name="Grigoriev I.V."/>
            <person name="U'Ren J.M."/>
        </authorList>
    </citation>
    <scope>NUCLEOTIDE SEQUENCE [LARGE SCALE GENOMIC DNA]</scope>
    <source>
        <strain evidence="1 2">ER1909</strain>
    </source>
</reference>
<dbReference type="EMBL" id="MU394313">
    <property type="protein sequence ID" value="KAI6086684.1"/>
    <property type="molecule type" value="Genomic_DNA"/>
</dbReference>
<sequence length="202" mass="22005">MVSLLDHAAALATSLTEADLVPGPASGLIPPDFKPTTHLAVTFGDKSAEVGTFFRAGECKQNPHILFGPELEAPTDSSYTLILTDPDAPTPDDPKFAFWRHYVVSGLRPGASEEEYETSVKGSGGKVLTTYLGPGPKDDSKPHRYLFLLYREPPNLAIEKADVGGEEFVDRRSFKPKEFAEKHGLQLVGVNWMTCAGDGWKE</sequence>
<comment type="caution">
    <text evidence="1">The sequence shown here is derived from an EMBL/GenBank/DDBJ whole genome shotgun (WGS) entry which is preliminary data.</text>
</comment>
<gene>
    <name evidence="1" type="ORF">F4821DRAFT_237750</name>
</gene>